<feature type="domain" description="FAD-binding FR-type" evidence="11">
    <location>
        <begin position="2"/>
        <end position="106"/>
    </location>
</feature>
<keyword evidence="6" id="KW-0560">Oxidoreductase</keyword>
<evidence type="ECO:0000313" key="12">
    <source>
        <dbReference type="EMBL" id="NKF23500.1"/>
    </source>
</evidence>
<dbReference type="SUPFAM" id="SSF52343">
    <property type="entry name" value="Ferredoxin reductase-like, C-terminal NADP-linked domain"/>
    <property type="match status" value="1"/>
</dbReference>
<evidence type="ECO:0000256" key="6">
    <source>
        <dbReference type="ARBA" id="ARBA00023002"/>
    </source>
</evidence>
<dbReference type="InterPro" id="IPR036010">
    <property type="entry name" value="2Fe-2S_ferredoxin-like_sf"/>
</dbReference>
<keyword evidence="13" id="KW-1185">Reference proteome</keyword>
<dbReference type="SUPFAM" id="SSF63380">
    <property type="entry name" value="Riboflavin synthase domain-like"/>
    <property type="match status" value="1"/>
</dbReference>
<name>A0A969WCC3_9GAMM</name>
<dbReference type="AlphaFoldDB" id="A0A969WCC3"/>
<keyword evidence="2" id="KW-0285">Flavoprotein</keyword>
<dbReference type="InterPro" id="IPR011884">
    <property type="entry name" value="PaaE"/>
</dbReference>
<dbReference type="PROSITE" id="PS00197">
    <property type="entry name" value="2FE2S_FER_1"/>
    <property type="match status" value="1"/>
</dbReference>
<dbReference type="InterPro" id="IPR017938">
    <property type="entry name" value="Riboflavin_synthase-like_b-brl"/>
</dbReference>
<keyword evidence="7" id="KW-0408">Iron</keyword>
<dbReference type="GO" id="GO:0051537">
    <property type="term" value="F:2 iron, 2 sulfur cluster binding"/>
    <property type="evidence" value="ECO:0007669"/>
    <property type="project" value="UniProtKB-KW"/>
</dbReference>
<dbReference type="InterPro" id="IPR012675">
    <property type="entry name" value="Beta-grasp_dom_sf"/>
</dbReference>
<dbReference type="Pfam" id="PF00970">
    <property type="entry name" value="FAD_binding_6"/>
    <property type="match status" value="1"/>
</dbReference>
<dbReference type="Gene3D" id="3.40.50.80">
    <property type="entry name" value="Nucleotide-binding domain of ferredoxin-NADP reductase (FNR) module"/>
    <property type="match status" value="1"/>
</dbReference>
<evidence type="ECO:0000256" key="2">
    <source>
        <dbReference type="ARBA" id="ARBA00022630"/>
    </source>
</evidence>
<evidence type="ECO:0000256" key="9">
    <source>
        <dbReference type="ARBA" id="ARBA00034078"/>
    </source>
</evidence>
<dbReference type="Gene3D" id="2.40.30.10">
    <property type="entry name" value="Translation factors"/>
    <property type="match status" value="1"/>
</dbReference>
<comment type="cofactor">
    <cofactor evidence="9">
        <name>[2Fe-2S] cluster</name>
        <dbReference type="ChEBI" id="CHEBI:190135"/>
    </cofactor>
</comment>
<evidence type="ECO:0000256" key="5">
    <source>
        <dbReference type="ARBA" id="ARBA00022827"/>
    </source>
</evidence>
<dbReference type="SUPFAM" id="SSF54292">
    <property type="entry name" value="2Fe-2S ferredoxin-like"/>
    <property type="match status" value="1"/>
</dbReference>
<dbReference type="PRINTS" id="PR00406">
    <property type="entry name" value="CYTB5RDTASE"/>
</dbReference>
<dbReference type="InterPro" id="IPR050415">
    <property type="entry name" value="MRET"/>
</dbReference>
<dbReference type="GO" id="GO:0010124">
    <property type="term" value="P:phenylacetate catabolic process"/>
    <property type="evidence" value="ECO:0007669"/>
    <property type="project" value="InterPro"/>
</dbReference>
<dbReference type="PANTHER" id="PTHR47354">
    <property type="entry name" value="NADH OXIDOREDUCTASE HCR"/>
    <property type="match status" value="1"/>
</dbReference>
<dbReference type="PANTHER" id="PTHR47354:SF8">
    <property type="entry name" value="1,2-PHENYLACETYL-COA EPOXIDASE, SUBUNIT E"/>
    <property type="match status" value="1"/>
</dbReference>
<dbReference type="GO" id="GO:0016491">
    <property type="term" value="F:oxidoreductase activity"/>
    <property type="evidence" value="ECO:0007669"/>
    <property type="project" value="UniProtKB-KW"/>
</dbReference>
<dbReference type="PRINTS" id="PR00371">
    <property type="entry name" value="FPNCR"/>
</dbReference>
<dbReference type="Pfam" id="PF00111">
    <property type="entry name" value="Fer2"/>
    <property type="match status" value="1"/>
</dbReference>
<dbReference type="InterPro" id="IPR001041">
    <property type="entry name" value="2Fe-2S_ferredoxin-type"/>
</dbReference>
<dbReference type="InterPro" id="IPR039261">
    <property type="entry name" value="FNR_nucleotide-bd"/>
</dbReference>
<sequence>MSKFHGLRVASLTPETRDAVVVTFDVPDTAREAFRFTQGQHLTLRGQFDGEEVRRSYSICAAPDEGALRIAIKRVQDGLFSTWANRELQPGHVIECMEPSGHFHVPLEPALERHHVAFASGSGITPVLSIIKTTLAAEPQSRFTLFYGNRGSSSVIFKEELENLKDRYLTRFNLVFVLSREPQDIELFNGRIDRDKCDQLLERWLDPTDIDVAYICGPQSMMEAVSTSLQAHGVDKSRIKMELFASGLPRVPRARPAASAEAQADCKLTLIQDGRSREIFIARNKETILDAALEQGIELPYSCKGGVCSTCRCKMTKGEVEMDANFALEDYEVARGFILTCQSYPLTDELVLDFDQES</sequence>
<organism evidence="12 13">
    <name type="scientific">Solimonas marina</name>
    <dbReference type="NCBI Taxonomy" id="2714601"/>
    <lineage>
        <taxon>Bacteria</taxon>
        <taxon>Pseudomonadati</taxon>
        <taxon>Pseudomonadota</taxon>
        <taxon>Gammaproteobacteria</taxon>
        <taxon>Nevskiales</taxon>
        <taxon>Nevskiaceae</taxon>
        <taxon>Solimonas</taxon>
    </lineage>
</organism>
<dbReference type="Pfam" id="PF00175">
    <property type="entry name" value="NAD_binding_1"/>
    <property type="match status" value="1"/>
</dbReference>
<reference evidence="12" key="1">
    <citation type="submission" date="2020-03" db="EMBL/GenBank/DDBJ databases">
        <title>Solimonas marina sp. nov., isolated from deep seawater of the Pacific Ocean.</title>
        <authorList>
            <person name="Liu X."/>
            <person name="Lai Q."/>
            <person name="Sun F."/>
            <person name="Gai Y."/>
            <person name="Li G."/>
            <person name="Shao Z."/>
        </authorList>
    </citation>
    <scope>NUCLEOTIDE SEQUENCE</scope>
    <source>
        <strain evidence="12">C16B3</strain>
    </source>
</reference>
<comment type="caution">
    <text evidence="12">The sequence shown here is derived from an EMBL/GenBank/DDBJ whole genome shotgun (WGS) entry which is preliminary data.</text>
</comment>
<evidence type="ECO:0000259" key="10">
    <source>
        <dbReference type="PROSITE" id="PS51085"/>
    </source>
</evidence>
<evidence type="ECO:0000313" key="13">
    <source>
        <dbReference type="Proteomes" id="UP000653472"/>
    </source>
</evidence>
<dbReference type="Gene3D" id="3.10.20.30">
    <property type="match status" value="1"/>
</dbReference>
<keyword evidence="8" id="KW-0411">Iron-sulfur</keyword>
<comment type="cofactor">
    <cofactor evidence="1">
        <name>FAD</name>
        <dbReference type="ChEBI" id="CHEBI:57692"/>
    </cofactor>
</comment>
<dbReference type="InterPro" id="IPR001709">
    <property type="entry name" value="Flavoprot_Pyr_Nucl_cyt_Rdtase"/>
</dbReference>
<dbReference type="InterPro" id="IPR006058">
    <property type="entry name" value="2Fe2S_fd_BS"/>
</dbReference>
<evidence type="ECO:0000256" key="8">
    <source>
        <dbReference type="ARBA" id="ARBA00023014"/>
    </source>
</evidence>
<keyword evidence="3" id="KW-0001">2Fe-2S</keyword>
<dbReference type="CDD" id="cd06214">
    <property type="entry name" value="PA_degradation_oxidoreductase_like"/>
    <property type="match status" value="1"/>
</dbReference>
<dbReference type="GO" id="GO:0046872">
    <property type="term" value="F:metal ion binding"/>
    <property type="evidence" value="ECO:0007669"/>
    <property type="project" value="UniProtKB-KW"/>
</dbReference>
<dbReference type="PROSITE" id="PS51384">
    <property type="entry name" value="FAD_FR"/>
    <property type="match status" value="1"/>
</dbReference>
<gene>
    <name evidence="12" type="primary">paaK</name>
    <name evidence="12" type="ORF">G7Y82_14365</name>
</gene>
<evidence type="ECO:0000256" key="1">
    <source>
        <dbReference type="ARBA" id="ARBA00001974"/>
    </source>
</evidence>
<protein>
    <submittedName>
        <fullName evidence="12">Phenylacetate-CoA oxygenase/reductase subunit PaaK</fullName>
    </submittedName>
</protein>
<keyword evidence="5" id="KW-0274">FAD</keyword>
<evidence type="ECO:0000256" key="3">
    <source>
        <dbReference type="ARBA" id="ARBA00022714"/>
    </source>
</evidence>
<dbReference type="InterPro" id="IPR001433">
    <property type="entry name" value="OxRdtase_FAD/NAD-bd"/>
</dbReference>
<dbReference type="Proteomes" id="UP000653472">
    <property type="component" value="Unassembled WGS sequence"/>
</dbReference>
<evidence type="ECO:0000259" key="11">
    <source>
        <dbReference type="PROSITE" id="PS51384"/>
    </source>
</evidence>
<evidence type="ECO:0000256" key="4">
    <source>
        <dbReference type="ARBA" id="ARBA00022723"/>
    </source>
</evidence>
<feature type="domain" description="2Fe-2S ferredoxin-type" evidence="10">
    <location>
        <begin position="266"/>
        <end position="358"/>
    </location>
</feature>
<keyword evidence="4" id="KW-0479">Metal-binding</keyword>
<accession>A0A969WCC3</accession>
<dbReference type="EMBL" id="JAAVXB010000008">
    <property type="protein sequence ID" value="NKF23500.1"/>
    <property type="molecule type" value="Genomic_DNA"/>
</dbReference>
<dbReference type="PROSITE" id="PS51085">
    <property type="entry name" value="2FE2S_FER_2"/>
    <property type="match status" value="1"/>
</dbReference>
<dbReference type="GO" id="GO:0050660">
    <property type="term" value="F:flavin adenine dinucleotide binding"/>
    <property type="evidence" value="ECO:0007669"/>
    <property type="project" value="TreeGrafter"/>
</dbReference>
<dbReference type="CDD" id="cd00207">
    <property type="entry name" value="fer2"/>
    <property type="match status" value="1"/>
</dbReference>
<dbReference type="NCBIfam" id="TIGR02160">
    <property type="entry name" value="PA_CoA_Oxy5"/>
    <property type="match status" value="1"/>
</dbReference>
<evidence type="ECO:0000256" key="7">
    <source>
        <dbReference type="ARBA" id="ARBA00023004"/>
    </source>
</evidence>
<dbReference type="RefSeq" id="WP_168148824.1">
    <property type="nucleotide sequence ID" value="NZ_JAAVXB010000008.1"/>
</dbReference>
<proteinExistence type="predicted"/>
<dbReference type="InterPro" id="IPR017927">
    <property type="entry name" value="FAD-bd_FR_type"/>
</dbReference>
<dbReference type="InterPro" id="IPR008333">
    <property type="entry name" value="Cbr1-like_FAD-bd_dom"/>
</dbReference>